<protein>
    <submittedName>
        <fullName evidence="1">Uncharacterized protein</fullName>
    </submittedName>
</protein>
<sequence>MLTLSRQLSIQIRILKQVQALNSHMISNSNSTSPGVPPPLAYTQAILKESGTTTPTLPDPKTLPSNPDEIHTRLHAFRKKDDYIDSRSSCEITSVEGMQSYGVWCCGCRCTSTAVYVF</sequence>
<dbReference type="InParanoid" id="A0A0C3B375"/>
<reference evidence="1 2" key="1">
    <citation type="submission" date="2014-04" db="EMBL/GenBank/DDBJ databases">
        <authorList>
            <consortium name="DOE Joint Genome Institute"/>
            <person name="Kuo A."/>
            <person name="Tarkka M."/>
            <person name="Buscot F."/>
            <person name="Kohler A."/>
            <person name="Nagy L.G."/>
            <person name="Floudas D."/>
            <person name="Copeland A."/>
            <person name="Barry K.W."/>
            <person name="Cichocki N."/>
            <person name="Veneault-Fourrey C."/>
            <person name="LaButti K."/>
            <person name="Lindquist E.A."/>
            <person name="Lipzen A."/>
            <person name="Lundell T."/>
            <person name="Morin E."/>
            <person name="Murat C."/>
            <person name="Sun H."/>
            <person name="Tunlid A."/>
            <person name="Henrissat B."/>
            <person name="Grigoriev I.V."/>
            <person name="Hibbett D.S."/>
            <person name="Martin F."/>
            <person name="Nordberg H.P."/>
            <person name="Cantor M.N."/>
            <person name="Hua S.X."/>
        </authorList>
    </citation>
    <scope>NUCLEOTIDE SEQUENCE [LARGE SCALE GENOMIC DNA]</scope>
    <source>
        <strain evidence="1 2">F 1598</strain>
    </source>
</reference>
<dbReference type="AlphaFoldDB" id="A0A0C3B375"/>
<reference evidence="2" key="2">
    <citation type="submission" date="2015-01" db="EMBL/GenBank/DDBJ databases">
        <title>Evolutionary Origins and Diversification of the Mycorrhizal Mutualists.</title>
        <authorList>
            <consortium name="DOE Joint Genome Institute"/>
            <consortium name="Mycorrhizal Genomics Consortium"/>
            <person name="Kohler A."/>
            <person name="Kuo A."/>
            <person name="Nagy L.G."/>
            <person name="Floudas D."/>
            <person name="Copeland A."/>
            <person name="Barry K.W."/>
            <person name="Cichocki N."/>
            <person name="Veneault-Fourrey C."/>
            <person name="LaButti K."/>
            <person name="Lindquist E.A."/>
            <person name="Lipzen A."/>
            <person name="Lundell T."/>
            <person name="Morin E."/>
            <person name="Murat C."/>
            <person name="Riley R."/>
            <person name="Ohm R."/>
            <person name="Sun H."/>
            <person name="Tunlid A."/>
            <person name="Henrissat B."/>
            <person name="Grigoriev I.V."/>
            <person name="Hibbett D.S."/>
            <person name="Martin F."/>
        </authorList>
    </citation>
    <scope>NUCLEOTIDE SEQUENCE [LARGE SCALE GENOMIC DNA]</scope>
    <source>
        <strain evidence="2">F 1598</strain>
    </source>
</reference>
<gene>
    <name evidence="1" type="ORF">PILCRDRAFT_16784</name>
</gene>
<evidence type="ECO:0000313" key="2">
    <source>
        <dbReference type="Proteomes" id="UP000054166"/>
    </source>
</evidence>
<keyword evidence="2" id="KW-1185">Reference proteome</keyword>
<accession>A0A0C3B375</accession>
<dbReference type="HOGENOM" id="CLU_2074067_0_0_1"/>
<proteinExistence type="predicted"/>
<evidence type="ECO:0000313" key="1">
    <source>
        <dbReference type="EMBL" id="KIM71727.1"/>
    </source>
</evidence>
<organism evidence="1 2">
    <name type="scientific">Piloderma croceum (strain F 1598)</name>
    <dbReference type="NCBI Taxonomy" id="765440"/>
    <lineage>
        <taxon>Eukaryota</taxon>
        <taxon>Fungi</taxon>
        <taxon>Dikarya</taxon>
        <taxon>Basidiomycota</taxon>
        <taxon>Agaricomycotina</taxon>
        <taxon>Agaricomycetes</taxon>
        <taxon>Agaricomycetidae</taxon>
        <taxon>Atheliales</taxon>
        <taxon>Atheliaceae</taxon>
        <taxon>Piloderma</taxon>
    </lineage>
</organism>
<dbReference type="EMBL" id="KN833225">
    <property type="protein sequence ID" value="KIM71727.1"/>
    <property type="molecule type" value="Genomic_DNA"/>
</dbReference>
<name>A0A0C3B375_PILCF</name>
<dbReference type="Proteomes" id="UP000054166">
    <property type="component" value="Unassembled WGS sequence"/>
</dbReference>